<feature type="region of interest" description="Disordered" evidence="1">
    <location>
        <begin position="548"/>
        <end position="571"/>
    </location>
</feature>
<reference evidence="2 3" key="1">
    <citation type="submission" date="2023-02" db="EMBL/GenBank/DDBJ databases">
        <title>LHISI_Scaffold_Assembly.</title>
        <authorList>
            <person name="Stuart O.P."/>
            <person name="Cleave R."/>
            <person name="Magrath M.J.L."/>
            <person name="Mikheyev A.S."/>
        </authorList>
    </citation>
    <scope>NUCLEOTIDE SEQUENCE [LARGE SCALE GENOMIC DNA]</scope>
    <source>
        <strain evidence="2">Daus_M_001</strain>
        <tissue evidence="2">Leg muscle</tissue>
    </source>
</reference>
<feature type="compositionally biased region" description="Polar residues" evidence="1">
    <location>
        <begin position="512"/>
        <end position="521"/>
    </location>
</feature>
<accession>A0ABQ9GN41</accession>
<keyword evidence="3" id="KW-1185">Reference proteome</keyword>
<feature type="compositionally biased region" description="Basic residues" evidence="1">
    <location>
        <begin position="1252"/>
        <end position="1266"/>
    </location>
</feature>
<evidence type="ECO:0000256" key="1">
    <source>
        <dbReference type="SAM" id="MobiDB-lite"/>
    </source>
</evidence>
<comment type="caution">
    <text evidence="2">The sequence shown here is derived from an EMBL/GenBank/DDBJ whole genome shotgun (WGS) entry which is preliminary data.</text>
</comment>
<protein>
    <submittedName>
        <fullName evidence="2">Uncharacterized protein</fullName>
    </submittedName>
</protein>
<sequence length="1658" mass="187141">MQLLTSRTSPASSRWTLLLAGPLDIWLELTREGNADNRTLQQCRNPQIGRRPQKHGSDKGDNATRIKCPVTSIRKALNWLMPMEIKLDNLNPATAASCETAASYYTASTRNENGTSLWEHPPLLQPARVSQRKRSEVGTVCSGQNNLSDSKLTFPNRKSPASNRNIAFGNKSLTEEYSSILWKTVQTLDAVKRQRLPIIMLANLAPLKITTLLFSIISLCEIPEAALISSRLYPSVRMTYGGHAHRCDLPCSLADRGDMRRCASLVEGVNALTQSLASGFYFESRVTGFDSRRGNARLLACGKRSRRCYWLECLINARLGYTPLAEVRRFPFKGGLYLNFMWIRSAHFDIRKSEKAVFIYVGELGNSGSNMRSVMKATFRHRTARKGIVCVEVWEREVPKVAERKGIVCVEVGEREVPKVAERKGIVCVEVWEREVPKVAERLRASKMPAQEDNALKKKCKNGCHLASSKRYCRAFVGGSQKVALFNVMLTYVVILLQLQGQFTFSPVNNRNATTTNSTDAGMQGRGETGDSRENPLNSGIVLHDSHVRKSGSDPAGNRNRFASVGDESSNHTRCENNIFNDFLICIADLATYLRLRHIFLYEITIAYAVLAITFPSCSEEAKRAIVPCQTHFDTAQWRQGTSYAALNEEVLRADENEMRWRKRKIPEKAHRSTASSSTIPTCENPGVSRPGIEPGSSWRWGRRLSSQTAQPSAVYPVGGRCLLSPGQWNEKITEDGYVRPSTSAILISLRNRKQDGGHRRPDTPISSGLLVPLTRQQKVQPTGYAALYRLHCPRVLGGERGFCNCLSRGISAIMARVLDQCLKVYSGRPKERRIEKERKRREEKKVCKRGKNGITRERKRVKERRKGREIKERINAKEKKWEHSEKTLSGKSGIQDGSRCQAESQSHSLKPDVPESDISIYYTSFLIIYYLRPAKLERSHPITCPPKAFSVHVCVHTNGAKTMPAFLSSSPTSNYYQCRHWPTCWTTLSAEPLSFGRSGVQFNVGTEGVYLTVVGSRLEQTLGQHLSRQLHASLLQTVTGEGTVSLAARREKTFTDEVQITAKALARNEEAKGRAYPRHDAYPWNQAVVESISIIRSPSDLTGKLSADFLLLNSGYETTDFLEGLVGYVFEFLVPVRLWACSARIQSYFNKWRMLEEDYARITSEVLVPLIPWKVTWRISIIAGISIIVARPWNVWDIRINFPILICCWMLLMDVLLWSCLCTALKTSAEQLMKHVEDLCGRSGVRRLGRRRPKLSSRNPRRRRVSCLESDDDQQRSAISRRDVEQDAPTTSRSDLLEDYSTLWRQLNDLLGDTGNFLSFNYTLHVLAGCVVLVTHCYHGLLMAQGFWANATDQLYTIFYTLILFCIMDGGHQATAKVIDQTTVITEVLANTHTHMKHKVFRPYKSRFVHKVNHILKRKLLFMYVEERNEICKEQEAERHGSDKGDTAIHIKYAIATKRKDRDRSRRTYRTLSNDRIILLILRFIQVISAGNASISLAGFLTCDRSLLTAWLDYRPHLGEPGSIPVGVVPGFPQVGIKPDDTAGRRVFSESSLFHHPFIPGQLHTHLSSACLHLFCTLEAKRRVSCKVDTCSLTTRIIASTLECVPCNRSDFRMSEARKGSNKCDVAKPSSAFIASEHNILKWHAVFFVVLRATWGF</sequence>
<evidence type="ECO:0000313" key="2">
    <source>
        <dbReference type="EMBL" id="KAJ8873430.1"/>
    </source>
</evidence>
<feature type="compositionally biased region" description="Basic and acidic residues" evidence="1">
    <location>
        <begin position="55"/>
        <end position="64"/>
    </location>
</feature>
<name>A0ABQ9GN41_9NEOP</name>
<gene>
    <name evidence="2" type="ORF">PR048_024247</name>
</gene>
<feature type="compositionally biased region" description="Basic and acidic residues" evidence="1">
    <location>
        <begin position="878"/>
        <end position="889"/>
    </location>
</feature>
<feature type="region of interest" description="Disordered" evidence="1">
    <location>
        <begin position="512"/>
        <end position="535"/>
    </location>
</feature>
<evidence type="ECO:0000313" key="3">
    <source>
        <dbReference type="Proteomes" id="UP001159363"/>
    </source>
</evidence>
<dbReference type="EMBL" id="JARBHB010000010">
    <property type="protein sequence ID" value="KAJ8873430.1"/>
    <property type="molecule type" value="Genomic_DNA"/>
</dbReference>
<feature type="region of interest" description="Disordered" evidence="1">
    <location>
        <begin position="666"/>
        <end position="700"/>
    </location>
</feature>
<proteinExistence type="predicted"/>
<feature type="compositionally biased region" description="Polar residues" evidence="1">
    <location>
        <begin position="673"/>
        <end position="682"/>
    </location>
</feature>
<feature type="region of interest" description="Disordered" evidence="1">
    <location>
        <begin position="1252"/>
        <end position="1291"/>
    </location>
</feature>
<feature type="region of interest" description="Disordered" evidence="1">
    <location>
        <begin position="42"/>
        <end position="65"/>
    </location>
</feature>
<organism evidence="2 3">
    <name type="scientific">Dryococelus australis</name>
    <dbReference type="NCBI Taxonomy" id="614101"/>
    <lineage>
        <taxon>Eukaryota</taxon>
        <taxon>Metazoa</taxon>
        <taxon>Ecdysozoa</taxon>
        <taxon>Arthropoda</taxon>
        <taxon>Hexapoda</taxon>
        <taxon>Insecta</taxon>
        <taxon>Pterygota</taxon>
        <taxon>Neoptera</taxon>
        <taxon>Polyneoptera</taxon>
        <taxon>Phasmatodea</taxon>
        <taxon>Verophasmatodea</taxon>
        <taxon>Anareolatae</taxon>
        <taxon>Phasmatidae</taxon>
        <taxon>Eurycanthinae</taxon>
        <taxon>Dryococelus</taxon>
    </lineage>
</organism>
<feature type="region of interest" description="Disordered" evidence="1">
    <location>
        <begin position="878"/>
        <end position="912"/>
    </location>
</feature>
<dbReference type="Proteomes" id="UP001159363">
    <property type="component" value="Chromosome 9"/>
</dbReference>